<dbReference type="InterPro" id="IPR012340">
    <property type="entry name" value="NA-bd_OB-fold"/>
</dbReference>
<dbReference type="EMBL" id="JAGSSW010000002">
    <property type="protein sequence ID" value="MBR8463433.1"/>
    <property type="molecule type" value="Genomic_DNA"/>
</dbReference>
<dbReference type="NCBIfam" id="NF006592">
    <property type="entry name" value="PRK09125.1"/>
    <property type="match status" value="1"/>
</dbReference>
<evidence type="ECO:0000256" key="4">
    <source>
        <dbReference type="ARBA" id="ARBA00022763"/>
    </source>
</evidence>
<comment type="caution">
    <text evidence="9">The sequence shown here is derived from an EMBL/GenBank/DDBJ whole genome shotgun (WGS) entry which is preliminary data.</text>
</comment>
<dbReference type="RefSeq" id="WP_212141600.1">
    <property type="nucleotide sequence ID" value="NZ_JAGSSW010000002.1"/>
</dbReference>
<dbReference type="Pfam" id="PF01068">
    <property type="entry name" value="DNA_ligase_A_M"/>
    <property type="match status" value="1"/>
</dbReference>
<comment type="cofactor">
    <cofactor evidence="1">
        <name>a divalent metal cation</name>
        <dbReference type="ChEBI" id="CHEBI:60240"/>
    </cofactor>
</comment>
<feature type="domain" description="ATP-dependent DNA ligase family profile" evidence="7">
    <location>
        <begin position="49"/>
        <end position="207"/>
    </location>
</feature>
<keyword evidence="4" id="KW-0227">DNA damage</keyword>
<evidence type="ECO:0000256" key="6">
    <source>
        <dbReference type="ARBA" id="ARBA00034003"/>
    </source>
</evidence>
<dbReference type="PANTHER" id="PTHR47810:SF1">
    <property type="entry name" value="DNA LIGASE B"/>
    <property type="match status" value="1"/>
</dbReference>
<evidence type="ECO:0000313" key="9">
    <source>
        <dbReference type="EMBL" id="MBR8463433.1"/>
    </source>
</evidence>
<keyword evidence="5" id="KW-0234">DNA repair</keyword>
<keyword evidence="3" id="KW-0235">DNA replication</keyword>
<dbReference type="Pfam" id="PF14743">
    <property type="entry name" value="DNA_ligase_OB_2"/>
    <property type="match status" value="1"/>
</dbReference>
<dbReference type="SUPFAM" id="SSF50249">
    <property type="entry name" value="Nucleic acid-binding proteins"/>
    <property type="match status" value="1"/>
</dbReference>
<dbReference type="Gene3D" id="3.30.1490.70">
    <property type="match status" value="1"/>
</dbReference>
<evidence type="ECO:0000256" key="2">
    <source>
        <dbReference type="ARBA" id="ARBA00022598"/>
    </source>
</evidence>
<accession>A0ABS5HGN5</accession>
<reference evidence="9 10" key="1">
    <citation type="submission" date="2021-04" db="EMBL/GenBank/DDBJ databases">
        <title>Molecular and phenotypic characterization and identification of bacterial isolates recovered from the Anatolian ground squirrels (Spermophilus xanthoprymnus) and which have the potential to form a new species in the Campylobacter genus.</title>
        <authorList>
            <person name="Aydin F."/>
            <person name="Abay S."/>
            <person name="Kayman T."/>
            <person name="Karakaya E."/>
            <person name="Mustak H.K."/>
            <person name="Mustak I.B."/>
            <person name="Bilgin N."/>
            <person name="Duzler A."/>
            <person name="Sahin O."/>
            <person name="Guran O."/>
            <person name="Saticioglu I.B."/>
        </authorList>
    </citation>
    <scope>NUCLEOTIDE SEQUENCE [LARGE SCALE GENOMIC DNA]</scope>
    <source>
        <strain evidence="10">faydin-G24</strain>
    </source>
</reference>
<dbReference type="CDD" id="cd08041">
    <property type="entry name" value="OBF_kDNA_ligase_like"/>
    <property type="match status" value="1"/>
</dbReference>
<evidence type="ECO:0000259" key="7">
    <source>
        <dbReference type="Pfam" id="PF01068"/>
    </source>
</evidence>
<keyword evidence="10" id="KW-1185">Reference proteome</keyword>
<feature type="domain" description="DNA ligase OB-like" evidence="8">
    <location>
        <begin position="221"/>
        <end position="287"/>
    </location>
</feature>
<keyword evidence="2 9" id="KW-0436">Ligase</keyword>
<dbReference type="InterPro" id="IPR029319">
    <property type="entry name" value="DNA_ligase_OB"/>
</dbReference>
<dbReference type="GO" id="GO:0003910">
    <property type="term" value="F:DNA ligase (ATP) activity"/>
    <property type="evidence" value="ECO:0007669"/>
    <property type="project" value="UniProtKB-EC"/>
</dbReference>
<gene>
    <name evidence="9" type="ORF">KDD93_02465</name>
</gene>
<comment type="catalytic activity">
    <reaction evidence="6">
        <text>ATP + (deoxyribonucleotide)n-3'-hydroxyl + 5'-phospho-(deoxyribonucleotide)m = (deoxyribonucleotide)n+m + AMP + diphosphate.</text>
        <dbReference type="EC" id="6.5.1.1"/>
    </reaction>
</comment>
<dbReference type="EC" id="6.5.1.1" evidence="9"/>
<dbReference type="CDD" id="cd07896">
    <property type="entry name" value="Adenylation_kDNA_ligase_like"/>
    <property type="match status" value="1"/>
</dbReference>
<proteinExistence type="predicted"/>
<dbReference type="Gene3D" id="2.40.50.140">
    <property type="entry name" value="Nucleic acid-binding proteins"/>
    <property type="match status" value="1"/>
</dbReference>
<evidence type="ECO:0000256" key="5">
    <source>
        <dbReference type="ARBA" id="ARBA00023204"/>
    </source>
</evidence>
<evidence type="ECO:0000256" key="3">
    <source>
        <dbReference type="ARBA" id="ARBA00022705"/>
    </source>
</evidence>
<dbReference type="PANTHER" id="PTHR47810">
    <property type="entry name" value="DNA LIGASE"/>
    <property type="match status" value="1"/>
</dbReference>
<dbReference type="InterPro" id="IPR012310">
    <property type="entry name" value="DNA_ligase_ATP-dep_cent"/>
</dbReference>
<protein>
    <submittedName>
        <fullName evidence="9">DNA ligase</fullName>
        <ecNumber evidence="9">6.5.1.1</ecNumber>
    </submittedName>
</protein>
<dbReference type="Gene3D" id="3.30.470.30">
    <property type="entry name" value="DNA ligase/mRNA capping enzyme"/>
    <property type="match status" value="1"/>
</dbReference>
<evidence type="ECO:0000313" key="10">
    <source>
        <dbReference type="Proteomes" id="UP000682951"/>
    </source>
</evidence>
<dbReference type="InterPro" id="IPR050326">
    <property type="entry name" value="NAD_dep_DNA_ligaseB"/>
</dbReference>
<name>A0ABS5HGN5_9BACT</name>
<sequence length="289" mass="33048">MRVLFAFLVVLNFVVFAYAISENEIDTSKNGIKFELLKLGEFKDQNVSGWLFSEKLDGIRAYWDGKILRSRNGKTLNAPSEFTAEFPPFELDGELYLGRGEFERLTSVVMDKTPNLTQWSEVKFYVFDVPHEQGGLLKRLEKLKNFMVKNTSSAKHIRIIKQTLIKDNTQLLEILNEVERLGGEGVVVRHPDTPYHNGRSKNDLKIKSFKDAECEVIALNKGNGKYKNMLGSLECKDLKTAKKFKIGSGFSDKDRTNPPKIGEIITYKYQNLTANGVPRFPIFLRVRKD</sequence>
<evidence type="ECO:0000256" key="1">
    <source>
        <dbReference type="ARBA" id="ARBA00001968"/>
    </source>
</evidence>
<dbReference type="Proteomes" id="UP000682951">
    <property type="component" value="Unassembled WGS sequence"/>
</dbReference>
<dbReference type="SUPFAM" id="SSF56091">
    <property type="entry name" value="DNA ligase/mRNA capping enzyme, catalytic domain"/>
    <property type="match status" value="1"/>
</dbReference>
<evidence type="ECO:0000259" key="8">
    <source>
        <dbReference type="Pfam" id="PF14743"/>
    </source>
</evidence>
<organism evidence="9 10">
    <name type="scientific">Campylobacter anatolicus</name>
    <dbReference type="NCBI Taxonomy" id="2829105"/>
    <lineage>
        <taxon>Bacteria</taxon>
        <taxon>Pseudomonadati</taxon>
        <taxon>Campylobacterota</taxon>
        <taxon>Epsilonproteobacteria</taxon>
        <taxon>Campylobacterales</taxon>
        <taxon>Campylobacteraceae</taxon>
        <taxon>Campylobacter</taxon>
    </lineage>
</organism>